<evidence type="ECO:0000313" key="3">
    <source>
        <dbReference type="Proteomes" id="UP000218811"/>
    </source>
</evidence>
<evidence type="ECO:0000256" key="1">
    <source>
        <dbReference type="SAM" id="MobiDB-lite"/>
    </source>
</evidence>
<reference evidence="2 3" key="1">
    <citation type="journal article" date="2012" name="Science">
        <title>The Paleozoic origin of enzymatic lignin decomposition reconstructed from 31 fungal genomes.</title>
        <authorList>
            <person name="Floudas D."/>
            <person name="Binder M."/>
            <person name="Riley R."/>
            <person name="Barry K."/>
            <person name="Blanchette R.A."/>
            <person name="Henrissat B."/>
            <person name="Martinez A.T."/>
            <person name="Otillar R."/>
            <person name="Spatafora J.W."/>
            <person name="Yadav J.S."/>
            <person name="Aerts A."/>
            <person name="Benoit I."/>
            <person name="Boyd A."/>
            <person name="Carlson A."/>
            <person name="Copeland A."/>
            <person name="Coutinho P.M."/>
            <person name="de Vries R.P."/>
            <person name="Ferreira P."/>
            <person name="Findley K."/>
            <person name="Foster B."/>
            <person name="Gaskell J."/>
            <person name="Glotzer D."/>
            <person name="Gorecki P."/>
            <person name="Heitman J."/>
            <person name="Hesse C."/>
            <person name="Hori C."/>
            <person name="Igarashi K."/>
            <person name="Jurgens J.A."/>
            <person name="Kallen N."/>
            <person name="Kersten P."/>
            <person name="Kohler A."/>
            <person name="Kuees U."/>
            <person name="Kumar T.K.A."/>
            <person name="Kuo A."/>
            <person name="LaButti K."/>
            <person name="Larrondo L.F."/>
            <person name="Lindquist E."/>
            <person name="Ling A."/>
            <person name="Lombard V."/>
            <person name="Lucas S."/>
            <person name="Lundell T."/>
            <person name="Martin R."/>
            <person name="McLaughlin D.J."/>
            <person name="Morgenstern I."/>
            <person name="Morin E."/>
            <person name="Murat C."/>
            <person name="Nagy L.G."/>
            <person name="Nolan M."/>
            <person name="Ohm R.A."/>
            <person name="Patyshakuliyeva A."/>
            <person name="Rokas A."/>
            <person name="Ruiz-Duenas F.J."/>
            <person name="Sabat G."/>
            <person name="Salamov A."/>
            <person name="Samejima M."/>
            <person name="Schmutz J."/>
            <person name="Slot J.C."/>
            <person name="St John F."/>
            <person name="Stenlid J."/>
            <person name="Sun H."/>
            <person name="Sun S."/>
            <person name="Syed K."/>
            <person name="Tsang A."/>
            <person name="Wiebenga A."/>
            <person name="Young D."/>
            <person name="Pisabarro A."/>
            <person name="Eastwood D.C."/>
            <person name="Martin F."/>
            <person name="Cullen D."/>
            <person name="Grigoriev I.V."/>
            <person name="Hibbett D.S."/>
        </authorList>
    </citation>
    <scope>NUCLEOTIDE SEQUENCE [LARGE SCALE GENOMIC DNA]</scope>
    <source>
        <strain evidence="2 3">MD-104</strain>
    </source>
</reference>
<evidence type="ECO:0000313" key="2">
    <source>
        <dbReference type="EMBL" id="PCH39319.1"/>
    </source>
</evidence>
<name>A0A2H3JKI9_WOLCO</name>
<protein>
    <recommendedName>
        <fullName evidence="4">Retrotransposon gag domain-containing protein</fullName>
    </recommendedName>
</protein>
<feature type="region of interest" description="Disordered" evidence="1">
    <location>
        <begin position="390"/>
        <end position="422"/>
    </location>
</feature>
<evidence type="ECO:0008006" key="4">
    <source>
        <dbReference type="Google" id="ProtNLM"/>
    </source>
</evidence>
<dbReference type="Proteomes" id="UP000218811">
    <property type="component" value="Unassembled WGS sequence"/>
</dbReference>
<proteinExistence type="predicted"/>
<feature type="compositionally biased region" description="Low complexity" evidence="1">
    <location>
        <begin position="462"/>
        <end position="474"/>
    </location>
</feature>
<feature type="region of interest" description="Disordered" evidence="1">
    <location>
        <begin position="440"/>
        <end position="495"/>
    </location>
</feature>
<dbReference type="EMBL" id="KB467987">
    <property type="protein sequence ID" value="PCH39319.1"/>
    <property type="molecule type" value="Genomic_DNA"/>
</dbReference>
<accession>A0A2H3JKI9</accession>
<gene>
    <name evidence="2" type="ORF">WOLCODRAFT_158884</name>
</gene>
<sequence>MDALADDFGRFTVCSSNATVPAPAESARVSEFTLPASEPLNSVQGPPAPGPLLDEVDMAFRVAQHQSNTWAFPPNPTSHNFGLACQQIAAIMVQTGVWSADMAAQFLREGQRLQADALAAGDAASQHSQHPPPKIGQTNPFLPSYTPPVLTPPVQTFAQVAAPVPPLVAPQAAPVNTWGAMPLQGTRASMWRPEEPASSQWDAYSLLPEPTPDPRYKSKVREPGDFDGSGFTDWYMRLKLCGHPMIRGKVVDSWVTAFTREHYLSGQWWISWSRFIWELHQKFDDLDLEKKAAVAAEKLTMTVGKGEDYFQELERLLAKAKCHGFVHRHKVHCWITSAIPKEIYNAVHQAFVAATVNDKSQRGYNVKIPEDYESWKQAILRTNNVMRRLRDEEKLRHGRDTKGTDKGKERARTERPKTEPMAEERANLLKRACHSCKKTQAEAPGKGCNKPAWHQPNWKPHQTPTTTAPAQRTRQLTDGNEAPKVLSEVSQEDFV</sequence>
<keyword evidence="3" id="KW-1185">Reference proteome</keyword>
<feature type="region of interest" description="Disordered" evidence="1">
    <location>
        <begin position="118"/>
        <end position="141"/>
    </location>
</feature>
<organism evidence="2 3">
    <name type="scientific">Wolfiporia cocos (strain MD-104)</name>
    <name type="common">Brown rot fungus</name>
    <dbReference type="NCBI Taxonomy" id="742152"/>
    <lineage>
        <taxon>Eukaryota</taxon>
        <taxon>Fungi</taxon>
        <taxon>Dikarya</taxon>
        <taxon>Basidiomycota</taxon>
        <taxon>Agaricomycotina</taxon>
        <taxon>Agaricomycetes</taxon>
        <taxon>Polyporales</taxon>
        <taxon>Phaeolaceae</taxon>
        <taxon>Wolfiporia</taxon>
    </lineage>
</organism>
<dbReference type="AlphaFoldDB" id="A0A2H3JKI9"/>